<evidence type="ECO:0000259" key="13">
    <source>
        <dbReference type="PROSITE" id="PS50011"/>
    </source>
</evidence>
<dbReference type="PANTHER" id="PTHR22984">
    <property type="entry name" value="SERINE/THREONINE-PROTEIN KINASE PIM"/>
    <property type="match status" value="1"/>
</dbReference>
<evidence type="ECO:0000256" key="4">
    <source>
        <dbReference type="ARBA" id="ARBA00022679"/>
    </source>
</evidence>
<keyword evidence="8" id="KW-0460">Magnesium</keyword>
<protein>
    <recommendedName>
        <fullName evidence="2">non-specific serine/threonine protein kinase</fullName>
        <ecNumber evidence="2">2.7.11.1</ecNumber>
    </recommendedName>
</protein>
<dbReference type="PROSITE" id="PS00107">
    <property type="entry name" value="PROTEIN_KINASE_ATP"/>
    <property type="match status" value="1"/>
</dbReference>
<name>A0A2G5TA70_9PELO</name>
<dbReference type="PROSITE" id="PS50011">
    <property type="entry name" value="PROTEIN_KINASE_DOM"/>
    <property type="match status" value="1"/>
</dbReference>
<dbReference type="SMART" id="SM00220">
    <property type="entry name" value="S_TKc"/>
    <property type="match status" value="1"/>
</dbReference>
<evidence type="ECO:0000256" key="9">
    <source>
        <dbReference type="ARBA" id="ARBA00047899"/>
    </source>
</evidence>
<dbReference type="InterPro" id="IPR011009">
    <property type="entry name" value="Kinase-like_dom_sf"/>
</dbReference>
<evidence type="ECO:0000256" key="12">
    <source>
        <dbReference type="RuleBase" id="RU000304"/>
    </source>
</evidence>
<evidence type="ECO:0000256" key="7">
    <source>
        <dbReference type="ARBA" id="ARBA00022840"/>
    </source>
</evidence>
<evidence type="ECO:0000256" key="11">
    <source>
        <dbReference type="PROSITE-ProRule" id="PRU10141"/>
    </source>
</evidence>
<dbReference type="FunFam" id="3.30.200.20:FF:000547">
    <property type="entry name" value="Serine/threonine-protein kinase prk-2"/>
    <property type="match status" value="1"/>
</dbReference>
<dbReference type="GO" id="GO:0005737">
    <property type="term" value="C:cytoplasm"/>
    <property type="evidence" value="ECO:0007669"/>
    <property type="project" value="TreeGrafter"/>
</dbReference>
<dbReference type="GO" id="GO:0005524">
    <property type="term" value="F:ATP binding"/>
    <property type="evidence" value="ECO:0007669"/>
    <property type="project" value="UniProtKB-UniRule"/>
</dbReference>
<dbReference type="STRING" id="1611254.A0A2G5TA70"/>
<dbReference type="PANTHER" id="PTHR22984:SF29">
    <property type="entry name" value="SERINE_THREONINE-PROTEIN KINASE PIM-1"/>
    <property type="match status" value="1"/>
</dbReference>
<dbReference type="Proteomes" id="UP000230233">
    <property type="component" value="Chromosome V"/>
</dbReference>
<organism evidence="14 15">
    <name type="scientific">Caenorhabditis nigoni</name>
    <dbReference type="NCBI Taxonomy" id="1611254"/>
    <lineage>
        <taxon>Eukaryota</taxon>
        <taxon>Metazoa</taxon>
        <taxon>Ecdysozoa</taxon>
        <taxon>Nematoda</taxon>
        <taxon>Chromadorea</taxon>
        <taxon>Rhabditida</taxon>
        <taxon>Rhabditina</taxon>
        <taxon>Rhabditomorpha</taxon>
        <taxon>Rhabditoidea</taxon>
        <taxon>Rhabditidae</taxon>
        <taxon>Peloderinae</taxon>
        <taxon>Caenorhabditis</taxon>
    </lineage>
</organism>
<keyword evidence="4" id="KW-0808">Transferase</keyword>
<sequence length="372" mass="42232">MQQPSTTTTFPILAKKVKKLASSKFQKLKSLLVGGENGFSRFKKVYKLRGELGKGGFGVVYRGIRISDNHLVAVKFFEKKNVKEWGTLNDEKVPMEICMLSKCSTIPGVIGLLDWYSIPAGYLIVMERPYPCIDMFDFVKGQGKLPEEMAHFLFHQIATTVQECMKNKVLHRDVKDENVVIDLATGTTKLIDFGAATELQDGHYFNFQGTIMCSPPEWLINRLYLGEEATVWSLGVLLYTALNGRLPFQTVEKICSPATVEALRFFVPLSEEVKDLIRSCLMFEPEQRCSMEDILKHSWVHKEAISWPAFTKKMVEKTLDVSTHNKKASNHHDESVKVVKRAKIQPADPNHPTLYARRQGNKPHLVLKISKD</sequence>
<keyword evidence="5 11" id="KW-0547">Nucleotide-binding</keyword>
<evidence type="ECO:0000256" key="10">
    <source>
        <dbReference type="ARBA" id="ARBA00048679"/>
    </source>
</evidence>
<dbReference type="Pfam" id="PF00069">
    <property type="entry name" value="Pkinase"/>
    <property type="match status" value="1"/>
</dbReference>
<evidence type="ECO:0000313" key="14">
    <source>
        <dbReference type="EMBL" id="PIC24284.1"/>
    </source>
</evidence>
<dbReference type="EC" id="2.7.11.1" evidence="2"/>
<dbReference type="InterPro" id="IPR051138">
    <property type="entry name" value="PIM_Ser/Thr_kinase"/>
</dbReference>
<dbReference type="Gene3D" id="1.10.510.10">
    <property type="entry name" value="Transferase(Phosphotransferase) domain 1"/>
    <property type="match status" value="1"/>
</dbReference>
<dbReference type="Gene3D" id="3.30.200.20">
    <property type="entry name" value="Phosphorylase Kinase, domain 1"/>
    <property type="match status" value="1"/>
</dbReference>
<keyword evidence="6" id="KW-0418">Kinase</keyword>
<feature type="domain" description="Protein kinase" evidence="13">
    <location>
        <begin position="46"/>
        <end position="300"/>
    </location>
</feature>
<dbReference type="InterPro" id="IPR000719">
    <property type="entry name" value="Prot_kinase_dom"/>
</dbReference>
<dbReference type="GO" id="GO:0004674">
    <property type="term" value="F:protein serine/threonine kinase activity"/>
    <property type="evidence" value="ECO:0007669"/>
    <property type="project" value="UniProtKB-KW"/>
</dbReference>
<keyword evidence="15" id="KW-1185">Reference proteome</keyword>
<comment type="caution">
    <text evidence="14">The sequence shown here is derived from an EMBL/GenBank/DDBJ whole genome shotgun (WGS) entry which is preliminary data.</text>
</comment>
<evidence type="ECO:0000256" key="1">
    <source>
        <dbReference type="ARBA" id="ARBA00001946"/>
    </source>
</evidence>
<comment type="catalytic activity">
    <reaction evidence="10">
        <text>L-seryl-[protein] + ATP = O-phospho-L-seryl-[protein] + ADP + H(+)</text>
        <dbReference type="Rhea" id="RHEA:17989"/>
        <dbReference type="Rhea" id="RHEA-COMP:9863"/>
        <dbReference type="Rhea" id="RHEA-COMP:11604"/>
        <dbReference type="ChEBI" id="CHEBI:15378"/>
        <dbReference type="ChEBI" id="CHEBI:29999"/>
        <dbReference type="ChEBI" id="CHEBI:30616"/>
        <dbReference type="ChEBI" id="CHEBI:83421"/>
        <dbReference type="ChEBI" id="CHEBI:456216"/>
        <dbReference type="EC" id="2.7.11.1"/>
    </reaction>
</comment>
<evidence type="ECO:0000256" key="6">
    <source>
        <dbReference type="ARBA" id="ARBA00022777"/>
    </source>
</evidence>
<accession>A0A2G5TA70</accession>
<comment type="cofactor">
    <cofactor evidence="1">
        <name>Mg(2+)</name>
        <dbReference type="ChEBI" id="CHEBI:18420"/>
    </cofactor>
</comment>
<keyword evidence="3 12" id="KW-0723">Serine/threonine-protein kinase</keyword>
<evidence type="ECO:0000256" key="3">
    <source>
        <dbReference type="ARBA" id="ARBA00022527"/>
    </source>
</evidence>
<dbReference type="OrthoDB" id="193931at2759"/>
<evidence type="ECO:0000313" key="15">
    <source>
        <dbReference type="Proteomes" id="UP000230233"/>
    </source>
</evidence>
<dbReference type="FunFam" id="1.10.510.10:FF:000708">
    <property type="entry name" value="serine/threonine-protein kinase par-1-like"/>
    <property type="match status" value="1"/>
</dbReference>
<dbReference type="EMBL" id="PDUG01000005">
    <property type="protein sequence ID" value="PIC24284.1"/>
    <property type="molecule type" value="Genomic_DNA"/>
</dbReference>
<proteinExistence type="inferred from homology"/>
<gene>
    <name evidence="14" type="primary">Cnig_chr_V.g17681</name>
    <name evidence="14" type="ORF">B9Z55_017681</name>
</gene>
<evidence type="ECO:0000256" key="8">
    <source>
        <dbReference type="ARBA" id="ARBA00022842"/>
    </source>
</evidence>
<comment type="similarity">
    <text evidence="12">Belongs to the protein kinase superfamily.</text>
</comment>
<feature type="binding site" evidence="11">
    <location>
        <position position="75"/>
    </location>
    <ligand>
        <name>ATP</name>
        <dbReference type="ChEBI" id="CHEBI:30616"/>
    </ligand>
</feature>
<dbReference type="SUPFAM" id="SSF56112">
    <property type="entry name" value="Protein kinase-like (PK-like)"/>
    <property type="match status" value="1"/>
</dbReference>
<dbReference type="PROSITE" id="PS00108">
    <property type="entry name" value="PROTEIN_KINASE_ST"/>
    <property type="match status" value="1"/>
</dbReference>
<keyword evidence="7 11" id="KW-0067">ATP-binding</keyword>
<evidence type="ECO:0000256" key="2">
    <source>
        <dbReference type="ARBA" id="ARBA00012513"/>
    </source>
</evidence>
<dbReference type="InterPro" id="IPR008271">
    <property type="entry name" value="Ser/Thr_kinase_AS"/>
</dbReference>
<reference evidence="15" key="1">
    <citation type="submission" date="2017-10" db="EMBL/GenBank/DDBJ databases">
        <title>Rapid genome shrinkage in a self-fertile nematode reveals novel sperm competition proteins.</title>
        <authorList>
            <person name="Yin D."/>
            <person name="Schwarz E.M."/>
            <person name="Thomas C.G."/>
            <person name="Felde R.L."/>
            <person name="Korf I.F."/>
            <person name="Cutter A.D."/>
            <person name="Schartner C.M."/>
            <person name="Ralston E.J."/>
            <person name="Meyer B.J."/>
            <person name="Haag E.S."/>
        </authorList>
    </citation>
    <scope>NUCLEOTIDE SEQUENCE [LARGE SCALE GENOMIC DNA]</scope>
    <source>
        <strain evidence="15">JU1422</strain>
    </source>
</reference>
<dbReference type="AlphaFoldDB" id="A0A2G5TA70"/>
<evidence type="ECO:0000256" key="5">
    <source>
        <dbReference type="ARBA" id="ARBA00022741"/>
    </source>
</evidence>
<comment type="catalytic activity">
    <reaction evidence="9">
        <text>L-threonyl-[protein] + ATP = O-phospho-L-threonyl-[protein] + ADP + H(+)</text>
        <dbReference type="Rhea" id="RHEA:46608"/>
        <dbReference type="Rhea" id="RHEA-COMP:11060"/>
        <dbReference type="Rhea" id="RHEA-COMP:11605"/>
        <dbReference type="ChEBI" id="CHEBI:15378"/>
        <dbReference type="ChEBI" id="CHEBI:30013"/>
        <dbReference type="ChEBI" id="CHEBI:30616"/>
        <dbReference type="ChEBI" id="CHEBI:61977"/>
        <dbReference type="ChEBI" id="CHEBI:456216"/>
        <dbReference type="EC" id="2.7.11.1"/>
    </reaction>
</comment>
<dbReference type="InterPro" id="IPR017441">
    <property type="entry name" value="Protein_kinase_ATP_BS"/>
</dbReference>